<dbReference type="RefSeq" id="WP_358363489.1">
    <property type="nucleotide sequence ID" value="NZ_JBEZFP010000173.1"/>
</dbReference>
<name>A0ABV3DUH6_9ACTN</name>
<dbReference type="SUPFAM" id="SSF53474">
    <property type="entry name" value="alpha/beta-Hydrolases"/>
    <property type="match status" value="1"/>
</dbReference>
<dbReference type="Pfam" id="PF12697">
    <property type="entry name" value="Abhydrolase_6"/>
    <property type="match status" value="1"/>
</dbReference>
<evidence type="ECO:0000313" key="2">
    <source>
        <dbReference type="EMBL" id="MEU8139411.1"/>
    </source>
</evidence>
<dbReference type="EMBL" id="JBEZFP010000173">
    <property type="protein sequence ID" value="MEU8139411.1"/>
    <property type="molecule type" value="Genomic_DNA"/>
</dbReference>
<organism evidence="2 3">
    <name type="scientific">Streptodolium elevatio</name>
    <dbReference type="NCBI Taxonomy" id="3157996"/>
    <lineage>
        <taxon>Bacteria</taxon>
        <taxon>Bacillati</taxon>
        <taxon>Actinomycetota</taxon>
        <taxon>Actinomycetes</taxon>
        <taxon>Kitasatosporales</taxon>
        <taxon>Streptomycetaceae</taxon>
        <taxon>Streptodolium</taxon>
    </lineage>
</organism>
<dbReference type="GO" id="GO:0016787">
    <property type="term" value="F:hydrolase activity"/>
    <property type="evidence" value="ECO:0007669"/>
    <property type="project" value="UniProtKB-KW"/>
</dbReference>
<gene>
    <name evidence="2" type="ORF">AB0C36_38675</name>
</gene>
<sequence>MTRGRTFVLVHGGGHGGWCWQRLARELRVRGHDVWSPTLTGFGERAHLGGPRTPFATFVTDITAVLEYEDLRDVVLVGHSMGGVVVPRVAEAAADRVAGVVFLAAVVADDGETLIQAVPQTPEVARAVTIEPDGTARTDHRLMTEILMPDGTDEDRAWVLERHRAYPPAALVEPGRLSAFLALGLPTGYVVATEDAAIPPPLARSFAARLKNARTAEVRAGHDLMITRPAQTADALEAVSA</sequence>
<feature type="domain" description="AB hydrolase-1" evidence="1">
    <location>
        <begin position="7"/>
        <end position="235"/>
    </location>
</feature>
<dbReference type="Proteomes" id="UP001551482">
    <property type="component" value="Unassembled WGS sequence"/>
</dbReference>
<evidence type="ECO:0000313" key="3">
    <source>
        <dbReference type="Proteomes" id="UP001551482"/>
    </source>
</evidence>
<evidence type="ECO:0000259" key="1">
    <source>
        <dbReference type="Pfam" id="PF12697"/>
    </source>
</evidence>
<dbReference type="Gene3D" id="3.40.50.1820">
    <property type="entry name" value="alpha/beta hydrolase"/>
    <property type="match status" value="1"/>
</dbReference>
<dbReference type="InterPro" id="IPR052897">
    <property type="entry name" value="Sec-Metab_Biosynth_Hydrolase"/>
</dbReference>
<dbReference type="InterPro" id="IPR029058">
    <property type="entry name" value="AB_hydrolase_fold"/>
</dbReference>
<keyword evidence="3" id="KW-1185">Reference proteome</keyword>
<protein>
    <submittedName>
        <fullName evidence="2">Alpha/beta fold hydrolase</fullName>
    </submittedName>
</protein>
<keyword evidence="2" id="KW-0378">Hydrolase</keyword>
<proteinExistence type="predicted"/>
<accession>A0ABV3DUH6</accession>
<dbReference type="PANTHER" id="PTHR37017">
    <property type="entry name" value="AB HYDROLASE-1 DOMAIN-CONTAINING PROTEIN-RELATED"/>
    <property type="match status" value="1"/>
</dbReference>
<dbReference type="PANTHER" id="PTHR37017:SF11">
    <property type="entry name" value="ESTERASE_LIPASE_THIOESTERASE DOMAIN-CONTAINING PROTEIN"/>
    <property type="match status" value="1"/>
</dbReference>
<comment type="caution">
    <text evidence="2">The sequence shown here is derived from an EMBL/GenBank/DDBJ whole genome shotgun (WGS) entry which is preliminary data.</text>
</comment>
<reference evidence="2 3" key="1">
    <citation type="submission" date="2024-06" db="EMBL/GenBank/DDBJ databases">
        <title>The Natural Products Discovery Center: Release of the First 8490 Sequenced Strains for Exploring Actinobacteria Biosynthetic Diversity.</title>
        <authorList>
            <person name="Kalkreuter E."/>
            <person name="Kautsar S.A."/>
            <person name="Yang D."/>
            <person name="Bader C.D."/>
            <person name="Teijaro C.N."/>
            <person name="Fluegel L."/>
            <person name="Davis C.M."/>
            <person name="Simpson J.R."/>
            <person name="Lauterbach L."/>
            <person name="Steele A.D."/>
            <person name="Gui C."/>
            <person name="Meng S."/>
            <person name="Li G."/>
            <person name="Viehrig K."/>
            <person name="Ye F."/>
            <person name="Su P."/>
            <person name="Kiefer A.F."/>
            <person name="Nichols A."/>
            <person name="Cepeda A.J."/>
            <person name="Yan W."/>
            <person name="Fan B."/>
            <person name="Jiang Y."/>
            <person name="Adhikari A."/>
            <person name="Zheng C.-J."/>
            <person name="Schuster L."/>
            <person name="Cowan T.M."/>
            <person name="Smanski M.J."/>
            <person name="Chevrette M.G."/>
            <person name="De Carvalho L.P.S."/>
            <person name="Shen B."/>
        </authorList>
    </citation>
    <scope>NUCLEOTIDE SEQUENCE [LARGE SCALE GENOMIC DNA]</scope>
    <source>
        <strain evidence="2 3">NPDC048946</strain>
    </source>
</reference>
<dbReference type="InterPro" id="IPR000073">
    <property type="entry name" value="AB_hydrolase_1"/>
</dbReference>